<feature type="compositionally biased region" description="Polar residues" evidence="1">
    <location>
        <begin position="160"/>
        <end position="172"/>
    </location>
</feature>
<evidence type="ECO:0000313" key="3">
    <source>
        <dbReference type="Proteomes" id="UP000245609"/>
    </source>
</evidence>
<protein>
    <submittedName>
        <fullName evidence="2">Uncharacterized protein</fullName>
    </submittedName>
</protein>
<evidence type="ECO:0000256" key="1">
    <source>
        <dbReference type="SAM" id="MobiDB-lite"/>
    </source>
</evidence>
<sequence length="300" mass="33320">MFTKSKNFLESNTCETSLSEHISPKKSFKTSFFQKTLLNRNSTRRSAFRTLVNSPAIHIDSKANNSQTGKFGISDALSSPPNLRKRPSVFLEDIDVKSTSINGENHGPPVLGLKGKNSVFRDDYCSDSSLDLSELISHRPLSEKNTKTANLNLVSTTCAKSENKGSSGLSSKTEPEGRSSKVVILSSDEETATSFNINKSEQPISSSCSNVFGGTINDINVDDLSPLEDFVDIREDYNNQMYINQFKKTTRAKRKPRVNPFAKAQAGNTEKTDKPSSSFYKRRDTANQLEWEGMGSKRYN</sequence>
<dbReference type="Proteomes" id="UP000245609">
    <property type="component" value="Unassembled WGS sequence"/>
</dbReference>
<reference evidence="2 3" key="1">
    <citation type="journal article" date="2018" name="MBio">
        <title>Comparative Genomics Reveals the Core Gene Toolbox for the Fungus-Insect Symbiosis.</title>
        <authorList>
            <person name="Wang Y."/>
            <person name="Stata M."/>
            <person name="Wang W."/>
            <person name="Stajich J.E."/>
            <person name="White M.M."/>
            <person name="Moncalvo J.M."/>
        </authorList>
    </citation>
    <scope>NUCLEOTIDE SEQUENCE [LARGE SCALE GENOMIC DNA]</scope>
    <source>
        <strain evidence="2 3">SC-DP-2</strain>
    </source>
</reference>
<dbReference type="EMBL" id="MBFS01002226">
    <property type="protein sequence ID" value="PVU99763.1"/>
    <property type="molecule type" value="Genomic_DNA"/>
</dbReference>
<feature type="region of interest" description="Disordered" evidence="1">
    <location>
        <begin position="160"/>
        <end position="180"/>
    </location>
</feature>
<dbReference type="AlphaFoldDB" id="A0A2T9Z591"/>
<keyword evidence="3" id="KW-1185">Reference proteome</keyword>
<organism evidence="2 3">
    <name type="scientific">Smittium megazygosporum</name>
    <dbReference type="NCBI Taxonomy" id="133381"/>
    <lineage>
        <taxon>Eukaryota</taxon>
        <taxon>Fungi</taxon>
        <taxon>Fungi incertae sedis</taxon>
        <taxon>Zoopagomycota</taxon>
        <taxon>Kickxellomycotina</taxon>
        <taxon>Harpellomycetes</taxon>
        <taxon>Harpellales</taxon>
        <taxon>Legeriomycetaceae</taxon>
        <taxon>Smittium</taxon>
    </lineage>
</organism>
<gene>
    <name evidence="2" type="ORF">BB560_005455</name>
</gene>
<evidence type="ECO:0000313" key="2">
    <source>
        <dbReference type="EMBL" id="PVU99763.1"/>
    </source>
</evidence>
<comment type="caution">
    <text evidence="2">The sequence shown here is derived from an EMBL/GenBank/DDBJ whole genome shotgun (WGS) entry which is preliminary data.</text>
</comment>
<name>A0A2T9Z591_9FUNG</name>
<proteinExistence type="predicted"/>
<accession>A0A2T9Z591</accession>
<feature type="region of interest" description="Disordered" evidence="1">
    <location>
        <begin position="249"/>
        <end position="300"/>
    </location>
</feature>